<reference evidence="1" key="1">
    <citation type="submission" date="2022-11" db="EMBL/GenBank/DDBJ databases">
        <authorList>
            <person name="Petersen C."/>
        </authorList>
    </citation>
    <scope>NUCLEOTIDE SEQUENCE</scope>
    <source>
        <strain evidence="1">IBT 20477</strain>
    </source>
</reference>
<comment type="caution">
    <text evidence="1">The sequence shown here is derived from an EMBL/GenBank/DDBJ whole genome shotgun (WGS) entry which is preliminary data.</text>
</comment>
<organism evidence="1 2">
    <name type="scientific">Penicillium cf. viridicatum</name>
    <dbReference type="NCBI Taxonomy" id="2972119"/>
    <lineage>
        <taxon>Eukaryota</taxon>
        <taxon>Fungi</taxon>
        <taxon>Dikarya</taxon>
        <taxon>Ascomycota</taxon>
        <taxon>Pezizomycotina</taxon>
        <taxon>Eurotiomycetes</taxon>
        <taxon>Eurotiomycetidae</taxon>
        <taxon>Eurotiales</taxon>
        <taxon>Aspergillaceae</taxon>
        <taxon>Penicillium</taxon>
    </lineage>
</organism>
<dbReference type="EMBL" id="JAPQKQ010000006">
    <property type="protein sequence ID" value="KAJ5193289.1"/>
    <property type="molecule type" value="Genomic_DNA"/>
</dbReference>
<dbReference type="OrthoDB" id="4403049at2759"/>
<accession>A0A9W9JA13</accession>
<gene>
    <name evidence="1" type="ORF">N7449_009431</name>
</gene>
<proteinExistence type="predicted"/>
<evidence type="ECO:0000313" key="2">
    <source>
        <dbReference type="Proteomes" id="UP001150942"/>
    </source>
</evidence>
<dbReference type="AlphaFoldDB" id="A0A9W9JA13"/>
<reference evidence="1" key="2">
    <citation type="journal article" date="2023" name="IMA Fungus">
        <title>Comparative genomic study of the Penicillium genus elucidates a diverse pangenome and 15 lateral gene transfer events.</title>
        <authorList>
            <person name="Petersen C."/>
            <person name="Sorensen T."/>
            <person name="Nielsen M.R."/>
            <person name="Sondergaard T.E."/>
            <person name="Sorensen J.L."/>
            <person name="Fitzpatrick D.A."/>
            <person name="Frisvad J.C."/>
            <person name="Nielsen K.L."/>
        </authorList>
    </citation>
    <scope>NUCLEOTIDE SEQUENCE</scope>
    <source>
        <strain evidence="1">IBT 20477</strain>
    </source>
</reference>
<keyword evidence="2" id="KW-1185">Reference proteome</keyword>
<sequence length="153" mass="17461">MRLAVERFRAKMESLNGHKCVATKRPEDDISSTLVTDEWREMFLDTVESVCNEAAECDELGHFLNTPMVPKILTSVTWASARSRLCHLDFEFPDRPSVQARPPPDIAKSRDELRDHLQDNILGEAFIYGTVDEDLEVKVGFRTGLGSRREHDE</sequence>
<protein>
    <submittedName>
        <fullName evidence="1">Uncharacterized protein</fullName>
    </submittedName>
</protein>
<evidence type="ECO:0000313" key="1">
    <source>
        <dbReference type="EMBL" id="KAJ5193289.1"/>
    </source>
</evidence>
<name>A0A9W9JA13_9EURO</name>
<dbReference type="Proteomes" id="UP001150942">
    <property type="component" value="Unassembled WGS sequence"/>
</dbReference>